<evidence type="ECO:0000256" key="1">
    <source>
        <dbReference type="ARBA" id="ARBA00000085"/>
    </source>
</evidence>
<accession>A0A3E1NGR6</accession>
<dbReference type="Pfam" id="PF02518">
    <property type="entry name" value="HATPase_c"/>
    <property type="match status" value="1"/>
</dbReference>
<dbReference type="InterPro" id="IPR050980">
    <property type="entry name" value="2C_sensor_his_kinase"/>
</dbReference>
<dbReference type="GO" id="GO:0005524">
    <property type="term" value="F:ATP binding"/>
    <property type="evidence" value="ECO:0007669"/>
    <property type="project" value="UniProtKB-KW"/>
</dbReference>
<evidence type="ECO:0000313" key="9">
    <source>
        <dbReference type="Proteomes" id="UP000261284"/>
    </source>
</evidence>
<dbReference type="OrthoDB" id="9816482at2"/>
<dbReference type="PANTHER" id="PTHR44936:SF10">
    <property type="entry name" value="SENSOR PROTEIN RSTB"/>
    <property type="match status" value="1"/>
</dbReference>
<evidence type="ECO:0000256" key="6">
    <source>
        <dbReference type="ARBA" id="ARBA00022840"/>
    </source>
</evidence>
<dbReference type="InterPro" id="IPR003594">
    <property type="entry name" value="HATPase_dom"/>
</dbReference>
<keyword evidence="4" id="KW-0547">Nucleotide-binding</keyword>
<sequence>MPDQPFFRISAAVVKQLGEELVSDELTAIMELVKNSYDADADWVKITIGTSGHPAENGLTFNDTTNGYIIIEDNGTGMTYSDIVDKWLFISVSHKREMKAKGEVTDKKRTPLGDKGLGRLSTQRLGDVLEMFTGQKGQPELHHVAFDWRHFTEDGALDSVNTNYSKTEKNITKKGTKLIIAQLKDPEIWTSEAGDKFRGQLSKLIFPFKEERKFNVYLNINGQPFDLDEINDKLRELAVTRYKIDFDGKTISLNGTIKFSKLQGNSSVKNEIFNELILKDNGVNFFSFLTQKDGNPKHSLPYLKYNGKKGIYFSFERSYDFEKDMSPDKILDDIKQHLIPANPGSFKGEIDEFNLGGTEEVESAYDRLSEYKQLVKNQIGIRIFRDGFGIKPYGMENKDWLDLRRSQTSGGSFYLLRPENIIGFISITASDNRCLVEKTDREGFMDSPFSRNFFKLINRAVEDINIVLGNTRRSYDIYLKKESETKGSIRSFNDVKERLVATSKKSTAIENETKEVAVQLKNTRAKVAAEVRKTKTEPLFATPEQQKALGLLEEVEKILNDAQQIFDQVSGILEVAKNLENDANYLEPRLAELEEQIVQFSELAGLGITAEAFTHEMYTIIDRIGTQTDTVLAQLKKSKSADATFFVYTEHVKSFIVSIRRQLNHMAPSLRFNRETKEDISLLIFANEVKEYYETRSGKKISIKIIKTEDFTIRVNKGKITQIIDNLMLNAEYWLNDLKKTDLKFEPTITIEIKKPFLLLSDNGYGISPAVEEVLFQPFVTTKPKGAGRGLGLFVVQQLLDTIGGSIILLNKRNSHGRRYMFQINLES</sequence>
<evidence type="ECO:0000256" key="3">
    <source>
        <dbReference type="ARBA" id="ARBA00022679"/>
    </source>
</evidence>
<dbReference type="GO" id="GO:0000155">
    <property type="term" value="F:phosphorelay sensor kinase activity"/>
    <property type="evidence" value="ECO:0007669"/>
    <property type="project" value="TreeGrafter"/>
</dbReference>
<dbReference type="SUPFAM" id="SSF55874">
    <property type="entry name" value="ATPase domain of HSP90 chaperone/DNA topoisomerase II/histidine kinase"/>
    <property type="match status" value="2"/>
</dbReference>
<feature type="domain" description="Histidine kinase" evidence="7">
    <location>
        <begin position="612"/>
        <end position="828"/>
    </location>
</feature>
<name>A0A3E1NGR6_9BACT</name>
<keyword evidence="3" id="KW-0808">Transferase</keyword>
<protein>
    <recommendedName>
        <fullName evidence="2">histidine kinase</fullName>
        <ecNumber evidence="2">2.7.13.3</ecNumber>
    </recommendedName>
</protein>
<dbReference type="EC" id="2.7.13.3" evidence="2"/>
<keyword evidence="5" id="KW-0418">Kinase</keyword>
<dbReference type="PANTHER" id="PTHR44936">
    <property type="entry name" value="SENSOR PROTEIN CREC"/>
    <property type="match status" value="1"/>
</dbReference>
<evidence type="ECO:0000256" key="4">
    <source>
        <dbReference type="ARBA" id="ARBA00022741"/>
    </source>
</evidence>
<gene>
    <name evidence="8" type="ORF">DXN05_16910</name>
</gene>
<dbReference type="EMBL" id="QTJU01000006">
    <property type="protein sequence ID" value="RFM27140.1"/>
    <property type="molecule type" value="Genomic_DNA"/>
</dbReference>
<comment type="catalytic activity">
    <reaction evidence="1">
        <text>ATP + protein L-histidine = ADP + protein N-phospho-L-histidine.</text>
        <dbReference type="EC" id="2.7.13.3"/>
    </reaction>
</comment>
<dbReference type="RefSeq" id="WP_116848444.1">
    <property type="nucleotide sequence ID" value="NZ_QTJU01000006.1"/>
</dbReference>
<dbReference type="PRINTS" id="PR00344">
    <property type="entry name" value="BCTRLSENSOR"/>
</dbReference>
<dbReference type="AlphaFoldDB" id="A0A3E1NGR6"/>
<evidence type="ECO:0000256" key="5">
    <source>
        <dbReference type="ARBA" id="ARBA00022777"/>
    </source>
</evidence>
<proteinExistence type="predicted"/>
<dbReference type="InterPro" id="IPR005467">
    <property type="entry name" value="His_kinase_dom"/>
</dbReference>
<dbReference type="Pfam" id="PF13589">
    <property type="entry name" value="HATPase_c_3"/>
    <property type="match status" value="1"/>
</dbReference>
<dbReference type="PROSITE" id="PS50109">
    <property type="entry name" value="HIS_KIN"/>
    <property type="match status" value="1"/>
</dbReference>
<comment type="caution">
    <text evidence="8">The sequence shown here is derived from an EMBL/GenBank/DDBJ whole genome shotgun (WGS) entry which is preliminary data.</text>
</comment>
<dbReference type="GO" id="GO:0005886">
    <property type="term" value="C:plasma membrane"/>
    <property type="evidence" value="ECO:0007669"/>
    <property type="project" value="TreeGrafter"/>
</dbReference>
<keyword evidence="6" id="KW-0067">ATP-binding</keyword>
<evidence type="ECO:0000259" key="7">
    <source>
        <dbReference type="PROSITE" id="PS50109"/>
    </source>
</evidence>
<keyword evidence="9" id="KW-1185">Reference proteome</keyword>
<organism evidence="8 9">
    <name type="scientific">Deminuibacter soli</name>
    <dbReference type="NCBI Taxonomy" id="2291815"/>
    <lineage>
        <taxon>Bacteria</taxon>
        <taxon>Pseudomonadati</taxon>
        <taxon>Bacteroidota</taxon>
        <taxon>Chitinophagia</taxon>
        <taxon>Chitinophagales</taxon>
        <taxon>Chitinophagaceae</taxon>
        <taxon>Deminuibacter</taxon>
    </lineage>
</organism>
<dbReference type="Proteomes" id="UP000261284">
    <property type="component" value="Unassembled WGS sequence"/>
</dbReference>
<evidence type="ECO:0000313" key="8">
    <source>
        <dbReference type="EMBL" id="RFM27140.1"/>
    </source>
</evidence>
<dbReference type="SMART" id="SM00387">
    <property type="entry name" value="HATPase_c"/>
    <property type="match status" value="1"/>
</dbReference>
<dbReference type="InterPro" id="IPR004358">
    <property type="entry name" value="Sig_transdc_His_kin-like_C"/>
</dbReference>
<dbReference type="Gene3D" id="3.30.565.10">
    <property type="entry name" value="Histidine kinase-like ATPase, C-terminal domain"/>
    <property type="match status" value="2"/>
</dbReference>
<evidence type="ECO:0000256" key="2">
    <source>
        <dbReference type="ARBA" id="ARBA00012438"/>
    </source>
</evidence>
<reference evidence="8 9" key="1">
    <citation type="submission" date="2018-08" db="EMBL/GenBank/DDBJ databases">
        <title>Chitinophagaceae sp. K23C18032701, a novel bacterium isolated from forest soil.</title>
        <authorList>
            <person name="Wang C."/>
        </authorList>
    </citation>
    <scope>NUCLEOTIDE SEQUENCE [LARGE SCALE GENOMIC DNA]</scope>
    <source>
        <strain evidence="8 9">K23C18032701</strain>
    </source>
</reference>
<dbReference type="InterPro" id="IPR036890">
    <property type="entry name" value="HATPase_C_sf"/>
</dbReference>